<dbReference type="GO" id="GO:0003949">
    <property type="term" value="F:1-(5-phosphoribosyl)-5-[(5-phosphoribosylamino)methylideneamino]imidazole-4-carboxamide isomerase activity"/>
    <property type="evidence" value="ECO:0007669"/>
    <property type="project" value="UniProtKB-UniRule"/>
</dbReference>
<dbReference type="GO" id="GO:0005737">
    <property type="term" value="C:cytoplasm"/>
    <property type="evidence" value="ECO:0007669"/>
    <property type="project" value="UniProtKB-SubCell"/>
</dbReference>
<keyword evidence="7 9" id="KW-0368">Histidine biosynthesis</keyword>
<keyword evidence="12" id="KW-1185">Reference proteome</keyword>
<protein>
    <recommendedName>
        <fullName evidence="9">1-(5-phosphoribosyl)-5-[(5-phosphoribosylamino)methylideneamino] imidazole-4-carboxamide isomerase</fullName>
        <ecNumber evidence="9">5.3.1.16</ecNumber>
    </recommendedName>
    <alternativeName>
        <fullName evidence="9">Phosphoribosylformimino-5-aminoimidazole carboxamide ribotide isomerase</fullName>
    </alternativeName>
</protein>
<accession>A0A1M6KWX6</accession>
<evidence type="ECO:0000313" key="12">
    <source>
        <dbReference type="Proteomes" id="UP000184016"/>
    </source>
</evidence>
<name>A0A1M6KWX6_9BACL</name>
<evidence type="ECO:0000256" key="2">
    <source>
        <dbReference type="ARBA" id="ARBA00004496"/>
    </source>
</evidence>
<dbReference type="InterPro" id="IPR023016">
    <property type="entry name" value="HisA/PriA"/>
</dbReference>
<dbReference type="OrthoDB" id="9807749at2"/>
<dbReference type="SUPFAM" id="SSF51366">
    <property type="entry name" value="Ribulose-phoshate binding barrel"/>
    <property type="match status" value="1"/>
</dbReference>
<evidence type="ECO:0000256" key="7">
    <source>
        <dbReference type="ARBA" id="ARBA00023102"/>
    </source>
</evidence>
<dbReference type="AlphaFoldDB" id="A0A1M6KWX6"/>
<dbReference type="PANTHER" id="PTHR43090">
    <property type="entry name" value="1-(5-PHOSPHORIBOSYL)-5-[(5-PHOSPHORIBOSYLAMINO)METHYLIDENEAMINO] IMIDAZOLE-4-CARBOXAMIDE ISOMERASE"/>
    <property type="match status" value="1"/>
</dbReference>
<dbReference type="InterPro" id="IPR011060">
    <property type="entry name" value="RibuloseP-bd_barrel"/>
</dbReference>
<evidence type="ECO:0000256" key="4">
    <source>
        <dbReference type="ARBA" id="ARBA00009667"/>
    </source>
</evidence>
<dbReference type="EMBL" id="FRAF01000002">
    <property type="protein sequence ID" value="SHJ63430.1"/>
    <property type="molecule type" value="Genomic_DNA"/>
</dbReference>
<dbReference type="CDD" id="cd04732">
    <property type="entry name" value="HisA"/>
    <property type="match status" value="1"/>
</dbReference>
<evidence type="ECO:0000256" key="3">
    <source>
        <dbReference type="ARBA" id="ARBA00005133"/>
    </source>
</evidence>
<evidence type="ECO:0000313" key="11">
    <source>
        <dbReference type="EMBL" id="SHJ63430.1"/>
    </source>
</evidence>
<dbReference type="GO" id="GO:0000162">
    <property type="term" value="P:L-tryptophan biosynthetic process"/>
    <property type="evidence" value="ECO:0007669"/>
    <property type="project" value="TreeGrafter"/>
</dbReference>
<dbReference type="Proteomes" id="UP000184016">
    <property type="component" value="Unassembled WGS sequence"/>
</dbReference>
<evidence type="ECO:0000256" key="1">
    <source>
        <dbReference type="ARBA" id="ARBA00000901"/>
    </source>
</evidence>
<reference evidence="12" key="1">
    <citation type="submission" date="2016-11" db="EMBL/GenBank/DDBJ databases">
        <authorList>
            <person name="Varghese N."/>
            <person name="Submissions S."/>
        </authorList>
    </citation>
    <scope>NUCLEOTIDE SEQUENCE [LARGE SCALE GENOMIC DNA]</scope>
    <source>
        <strain evidence="12">USBA-503</strain>
    </source>
</reference>
<dbReference type="PANTHER" id="PTHR43090:SF2">
    <property type="entry name" value="1-(5-PHOSPHORIBOSYL)-5-[(5-PHOSPHORIBOSYLAMINO)METHYLIDENEAMINO] IMIDAZOLE-4-CARBOXAMIDE ISOMERASE"/>
    <property type="match status" value="1"/>
</dbReference>
<dbReference type="InterPro" id="IPR044524">
    <property type="entry name" value="Isoase_HisA-like"/>
</dbReference>
<sequence length="256" mass="27174">MSEFRIYPALDFLGGRCVRLYQGEYGSAAEVSTHPLATAETYLQSGCRYLHVVDLDAARSPKHIAQTSVNREIIRDICRLASTCNAKVQVGGGVRSLADLAAWLEVGASRCVVGTAAREEGFLQTAVERFGAEAVVVGLDGRDGKLAVQGWEEQTNQPLIEVAVWARQAGVRTAVVTDVRKDGTGQGPNLQIAREIAEATGLSVIASGGVAHLDHVQAVQKSGLAGVIVGKALYSGQIELSQVAAWWQSEKGDVSC</sequence>
<feature type="active site" description="Proton acceptor" evidence="9">
    <location>
        <position position="11"/>
    </location>
</feature>
<evidence type="ECO:0000256" key="9">
    <source>
        <dbReference type="HAMAP-Rule" id="MF_01014"/>
    </source>
</evidence>
<proteinExistence type="inferred from homology"/>
<dbReference type="GO" id="GO:0000105">
    <property type="term" value="P:L-histidine biosynthetic process"/>
    <property type="evidence" value="ECO:0007669"/>
    <property type="project" value="UniProtKB-UniRule"/>
</dbReference>
<organism evidence="11 12">
    <name type="scientific">Alicyclobacillus tolerans</name>
    <dbReference type="NCBI Taxonomy" id="90970"/>
    <lineage>
        <taxon>Bacteria</taxon>
        <taxon>Bacillati</taxon>
        <taxon>Bacillota</taxon>
        <taxon>Bacilli</taxon>
        <taxon>Bacillales</taxon>
        <taxon>Alicyclobacillaceae</taxon>
        <taxon>Alicyclobacillus</taxon>
    </lineage>
</organism>
<evidence type="ECO:0000256" key="5">
    <source>
        <dbReference type="ARBA" id="ARBA00022490"/>
    </source>
</evidence>
<dbReference type="EC" id="5.3.1.16" evidence="9"/>
<comment type="pathway">
    <text evidence="3 9">Amino-acid biosynthesis; L-histidine biosynthesis; L-histidine from 5-phospho-alpha-D-ribose 1-diphosphate: step 4/9.</text>
</comment>
<dbReference type="RefSeq" id="WP_072872800.1">
    <property type="nucleotide sequence ID" value="NZ_FRAF01000002.1"/>
</dbReference>
<dbReference type="HAMAP" id="MF_01014">
    <property type="entry name" value="HisA"/>
    <property type="match status" value="1"/>
</dbReference>
<dbReference type="UniPathway" id="UPA00031">
    <property type="reaction ID" value="UER00009"/>
</dbReference>
<evidence type="ECO:0000256" key="8">
    <source>
        <dbReference type="ARBA" id="ARBA00023235"/>
    </source>
</evidence>
<dbReference type="InterPro" id="IPR006062">
    <property type="entry name" value="His_biosynth"/>
</dbReference>
<dbReference type="FunFam" id="3.20.20.70:FF:000009">
    <property type="entry name" value="1-(5-phosphoribosyl)-5-[(5-phosphoribosylamino)methylideneamino] imidazole-4-carboxamide isomerase"/>
    <property type="match status" value="1"/>
</dbReference>
<comment type="subcellular location">
    <subcellularLocation>
        <location evidence="2 9">Cytoplasm</location>
    </subcellularLocation>
</comment>
<dbReference type="InterPro" id="IPR013785">
    <property type="entry name" value="Aldolase_TIM"/>
</dbReference>
<dbReference type="Gene3D" id="3.20.20.70">
    <property type="entry name" value="Aldolase class I"/>
    <property type="match status" value="1"/>
</dbReference>
<comment type="catalytic activity">
    <reaction evidence="1 9">
        <text>1-(5-phospho-beta-D-ribosyl)-5-[(5-phospho-beta-D-ribosylamino)methylideneamino]imidazole-4-carboxamide = 5-[(5-phospho-1-deoxy-D-ribulos-1-ylimino)methylamino]-1-(5-phospho-beta-D-ribosyl)imidazole-4-carboxamide</text>
        <dbReference type="Rhea" id="RHEA:15469"/>
        <dbReference type="ChEBI" id="CHEBI:58435"/>
        <dbReference type="ChEBI" id="CHEBI:58525"/>
        <dbReference type="EC" id="5.3.1.16"/>
    </reaction>
</comment>
<evidence type="ECO:0000256" key="10">
    <source>
        <dbReference type="RuleBase" id="RU003657"/>
    </source>
</evidence>
<keyword evidence="8 9" id="KW-0413">Isomerase</keyword>
<keyword evidence="5 9" id="KW-0963">Cytoplasm</keyword>
<comment type="similarity">
    <text evidence="4 9 10">Belongs to the HisA/HisF family.</text>
</comment>
<dbReference type="Pfam" id="PF00977">
    <property type="entry name" value="His_biosynth"/>
    <property type="match status" value="1"/>
</dbReference>
<evidence type="ECO:0000256" key="6">
    <source>
        <dbReference type="ARBA" id="ARBA00022605"/>
    </source>
</evidence>
<dbReference type="STRING" id="1830138.SAMN05443507_10234"/>
<keyword evidence="6 9" id="KW-0028">Amino-acid biosynthesis</keyword>
<gene>
    <name evidence="9" type="primary">hisA</name>
    <name evidence="11" type="ORF">SAMN05443507_10234</name>
</gene>
<feature type="active site" description="Proton donor" evidence="9">
    <location>
        <position position="140"/>
    </location>
</feature>